<dbReference type="InterPro" id="IPR050879">
    <property type="entry name" value="Acyltransferase_3"/>
</dbReference>
<dbReference type="InterPro" id="IPR002656">
    <property type="entry name" value="Acyl_transf_3_dom"/>
</dbReference>
<keyword evidence="2" id="KW-0812">Transmembrane</keyword>
<evidence type="ECO:0000259" key="3">
    <source>
        <dbReference type="Pfam" id="PF01757"/>
    </source>
</evidence>
<sequence>MTVPSLTGVRGAAALWVLLFHVQSFANGYGVPWLKSVPLLADGWVGVDLFFVLSGFILMFVHEADFGQLRGRAVLHFAALRFFRIYPLATAVLILIALLVLADAGFAVWYRKTHDPADLTAMAFLRTLLLATRWYPPFVGDWNQPVWSLSVEIIGYCALPFLAFGVTRMSSRLVLAILAAVCLIAPVALQPVVGSRLDNDIFGFAIIRMAGGFTGGVILCRLHRLTPAGFGRWQGVIADLALVTLIAAMLTPLETSATTLFFGALIYGIASGRGAANWLFARPVSMFFGRISFPLYLIHAMVLIWGYYELGAHGAAWPVTGLALGLYIPGIIFAAWGLHLLVERPSQRLGRAVARRLEPAAGSAGPRSAETARKPASPG</sequence>
<dbReference type="PANTHER" id="PTHR23028">
    <property type="entry name" value="ACETYLTRANSFERASE"/>
    <property type="match status" value="1"/>
</dbReference>
<feature type="transmembrane region" description="Helical" evidence="2">
    <location>
        <begin position="85"/>
        <end position="110"/>
    </location>
</feature>
<keyword evidence="2" id="KW-1133">Transmembrane helix</keyword>
<proteinExistence type="predicted"/>
<evidence type="ECO:0000313" key="5">
    <source>
        <dbReference type="Proteomes" id="UP000782610"/>
    </source>
</evidence>
<accession>A0A933L5P9</accession>
<dbReference type="Pfam" id="PF01757">
    <property type="entry name" value="Acyl_transf_3"/>
    <property type="match status" value="1"/>
</dbReference>
<dbReference type="AlphaFoldDB" id="A0A933L5P9"/>
<feature type="transmembrane region" description="Helical" evidence="2">
    <location>
        <begin position="287"/>
        <end position="308"/>
    </location>
</feature>
<feature type="transmembrane region" description="Helical" evidence="2">
    <location>
        <begin position="44"/>
        <end position="64"/>
    </location>
</feature>
<feature type="transmembrane region" description="Helical" evidence="2">
    <location>
        <begin position="146"/>
        <end position="166"/>
    </location>
</feature>
<gene>
    <name evidence="4" type="ORF">HY834_17545</name>
</gene>
<protein>
    <submittedName>
        <fullName evidence="4">Acyltransferase</fullName>
    </submittedName>
</protein>
<organism evidence="4 5">
    <name type="scientific">Devosia nanyangense</name>
    <dbReference type="NCBI Taxonomy" id="1228055"/>
    <lineage>
        <taxon>Bacteria</taxon>
        <taxon>Pseudomonadati</taxon>
        <taxon>Pseudomonadota</taxon>
        <taxon>Alphaproteobacteria</taxon>
        <taxon>Hyphomicrobiales</taxon>
        <taxon>Devosiaceae</taxon>
        <taxon>Devosia</taxon>
    </lineage>
</organism>
<dbReference type="Proteomes" id="UP000782610">
    <property type="component" value="Unassembled WGS sequence"/>
</dbReference>
<feature type="region of interest" description="Disordered" evidence="1">
    <location>
        <begin position="358"/>
        <end position="379"/>
    </location>
</feature>
<comment type="caution">
    <text evidence="4">The sequence shown here is derived from an EMBL/GenBank/DDBJ whole genome shotgun (WGS) entry which is preliminary data.</text>
</comment>
<name>A0A933L5P9_9HYPH</name>
<keyword evidence="4" id="KW-0808">Transferase</keyword>
<evidence type="ECO:0000256" key="2">
    <source>
        <dbReference type="SAM" id="Phobius"/>
    </source>
</evidence>
<feature type="transmembrane region" description="Helical" evidence="2">
    <location>
        <begin position="173"/>
        <end position="189"/>
    </location>
</feature>
<evidence type="ECO:0000313" key="4">
    <source>
        <dbReference type="EMBL" id="MBI4923547.1"/>
    </source>
</evidence>
<dbReference type="GO" id="GO:0016747">
    <property type="term" value="F:acyltransferase activity, transferring groups other than amino-acyl groups"/>
    <property type="evidence" value="ECO:0007669"/>
    <property type="project" value="InterPro"/>
</dbReference>
<feature type="transmembrane region" description="Helical" evidence="2">
    <location>
        <begin position="320"/>
        <end position="342"/>
    </location>
</feature>
<reference evidence="4" key="1">
    <citation type="submission" date="2020-07" db="EMBL/GenBank/DDBJ databases">
        <title>Huge and variable diversity of episymbiotic CPR bacteria and DPANN archaea in groundwater ecosystems.</title>
        <authorList>
            <person name="He C.Y."/>
            <person name="Keren R."/>
            <person name="Whittaker M."/>
            <person name="Farag I.F."/>
            <person name="Doudna J."/>
            <person name="Cate J.H.D."/>
            <person name="Banfield J.F."/>
        </authorList>
    </citation>
    <scope>NUCLEOTIDE SEQUENCE</scope>
    <source>
        <strain evidence="4">NC_groundwater_1586_Pr3_B-0.1um_66_15</strain>
    </source>
</reference>
<feature type="transmembrane region" description="Helical" evidence="2">
    <location>
        <begin position="259"/>
        <end position="280"/>
    </location>
</feature>
<feature type="transmembrane region" description="Helical" evidence="2">
    <location>
        <begin position="235"/>
        <end position="253"/>
    </location>
</feature>
<feature type="transmembrane region" description="Helical" evidence="2">
    <location>
        <begin position="201"/>
        <end position="223"/>
    </location>
</feature>
<evidence type="ECO:0000256" key="1">
    <source>
        <dbReference type="SAM" id="MobiDB-lite"/>
    </source>
</evidence>
<dbReference type="EMBL" id="JACRAF010000057">
    <property type="protein sequence ID" value="MBI4923547.1"/>
    <property type="molecule type" value="Genomic_DNA"/>
</dbReference>
<keyword evidence="2" id="KW-0472">Membrane</keyword>
<feature type="domain" description="Acyltransferase 3" evidence="3">
    <location>
        <begin position="5"/>
        <end position="334"/>
    </location>
</feature>
<keyword evidence="4" id="KW-0012">Acyltransferase</keyword>